<name>A0A0K1PUA7_9BACT</name>
<evidence type="ECO:0000256" key="2">
    <source>
        <dbReference type="SAM" id="Coils"/>
    </source>
</evidence>
<proteinExistence type="predicted"/>
<gene>
    <name evidence="4" type="ORF">AKJ09_03771</name>
</gene>
<reference evidence="4 5" key="1">
    <citation type="submission" date="2015-08" db="EMBL/GenBank/DDBJ databases">
        <authorList>
            <person name="Babu N.S."/>
            <person name="Beckwith C.J."/>
            <person name="Beseler K.G."/>
            <person name="Brison A."/>
            <person name="Carone J.V."/>
            <person name="Caskin T.P."/>
            <person name="Diamond M."/>
            <person name="Durham M.E."/>
            <person name="Foxe J.M."/>
            <person name="Go M."/>
            <person name="Henderson B.A."/>
            <person name="Jones I.B."/>
            <person name="McGettigan J.A."/>
            <person name="Micheletti S.J."/>
            <person name="Nasrallah M.E."/>
            <person name="Ortiz D."/>
            <person name="Piller C.R."/>
            <person name="Privatt S.R."/>
            <person name="Schneider S.L."/>
            <person name="Sharp S."/>
            <person name="Smith T.C."/>
            <person name="Stanton J.D."/>
            <person name="Ullery H.E."/>
            <person name="Wilson R.J."/>
            <person name="Serrano M.G."/>
            <person name="Buck G."/>
            <person name="Lee V."/>
            <person name="Wang Y."/>
            <person name="Carvalho R."/>
            <person name="Voegtly L."/>
            <person name="Shi R."/>
            <person name="Duckworth R."/>
            <person name="Johnson A."/>
            <person name="Loviza R."/>
            <person name="Walstead R."/>
            <person name="Shah Z."/>
            <person name="Kiflezghi M."/>
            <person name="Wade K."/>
            <person name="Ball S.L."/>
            <person name="Bradley K.W."/>
            <person name="Asai D.J."/>
            <person name="Bowman C.A."/>
            <person name="Russell D.A."/>
            <person name="Pope W.H."/>
            <person name="Jacobs-Sera D."/>
            <person name="Hendrix R.W."/>
            <person name="Hatfull G.F."/>
        </authorList>
    </citation>
    <scope>NUCLEOTIDE SEQUENCE [LARGE SCALE GENOMIC DNA]</scope>
    <source>
        <strain evidence="4 5">DSM 27648</strain>
    </source>
</reference>
<dbReference type="KEGG" id="llu:AKJ09_03771"/>
<dbReference type="Gene3D" id="1.10.287.950">
    <property type="entry name" value="Methyl-accepting chemotaxis protein"/>
    <property type="match status" value="1"/>
</dbReference>
<protein>
    <recommendedName>
        <fullName evidence="3">Methyl-accepting transducer domain-containing protein</fullName>
    </recommendedName>
</protein>
<keyword evidence="5" id="KW-1185">Reference proteome</keyword>
<dbReference type="GO" id="GO:0007165">
    <property type="term" value="P:signal transduction"/>
    <property type="evidence" value="ECO:0007669"/>
    <property type="project" value="UniProtKB-KW"/>
</dbReference>
<accession>A0A0K1PUA7</accession>
<feature type="domain" description="Methyl-accepting transducer" evidence="3">
    <location>
        <begin position="1"/>
        <end position="147"/>
    </location>
</feature>
<evidence type="ECO:0000313" key="5">
    <source>
        <dbReference type="Proteomes" id="UP000064967"/>
    </source>
</evidence>
<dbReference type="GO" id="GO:0016020">
    <property type="term" value="C:membrane"/>
    <property type="evidence" value="ECO:0007669"/>
    <property type="project" value="InterPro"/>
</dbReference>
<feature type="coiled-coil region" evidence="2">
    <location>
        <begin position="69"/>
        <end position="96"/>
    </location>
</feature>
<dbReference type="InterPro" id="IPR004089">
    <property type="entry name" value="MCPsignal_dom"/>
</dbReference>
<keyword evidence="1" id="KW-0807">Transducer</keyword>
<dbReference type="PROSITE" id="PS50111">
    <property type="entry name" value="CHEMOTAXIS_TRANSDUC_2"/>
    <property type="match status" value="1"/>
</dbReference>
<keyword evidence="2" id="KW-0175">Coiled coil</keyword>
<organism evidence="4 5">
    <name type="scientific">Labilithrix luteola</name>
    <dbReference type="NCBI Taxonomy" id="1391654"/>
    <lineage>
        <taxon>Bacteria</taxon>
        <taxon>Pseudomonadati</taxon>
        <taxon>Myxococcota</taxon>
        <taxon>Polyangia</taxon>
        <taxon>Polyangiales</taxon>
        <taxon>Labilitrichaceae</taxon>
        <taxon>Labilithrix</taxon>
    </lineage>
</organism>
<sequence length="183" mass="18827">MSARAQELAATFSRIVDAFARLELVALNAGLEGARLGEGPGRALGLVADEVRGQATRGSEASRELATSLSEIGSELAQVNTNLDRAREAAAEVGQEAARVSGASADAERALEEVGERFRKTTGSDPEAARAIAEAGEHAKALISSLTGVSGKVPPALVANALRPALEPLLRLLESDASNDASE</sequence>
<evidence type="ECO:0000259" key="3">
    <source>
        <dbReference type="PROSITE" id="PS50111"/>
    </source>
</evidence>
<dbReference type="Pfam" id="PF00015">
    <property type="entry name" value="MCPsignal"/>
    <property type="match status" value="1"/>
</dbReference>
<dbReference type="EMBL" id="CP012333">
    <property type="protein sequence ID" value="AKU97107.1"/>
    <property type="molecule type" value="Genomic_DNA"/>
</dbReference>
<dbReference type="STRING" id="1391654.AKJ09_03771"/>
<evidence type="ECO:0000256" key="1">
    <source>
        <dbReference type="PROSITE-ProRule" id="PRU00284"/>
    </source>
</evidence>
<evidence type="ECO:0000313" key="4">
    <source>
        <dbReference type="EMBL" id="AKU97107.1"/>
    </source>
</evidence>
<dbReference type="Proteomes" id="UP000064967">
    <property type="component" value="Chromosome"/>
</dbReference>
<dbReference type="AlphaFoldDB" id="A0A0K1PUA7"/>
<dbReference type="SUPFAM" id="SSF58104">
    <property type="entry name" value="Methyl-accepting chemotaxis protein (MCP) signaling domain"/>
    <property type="match status" value="1"/>
</dbReference>